<feature type="transmembrane region" description="Helical" evidence="1">
    <location>
        <begin position="115"/>
        <end position="133"/>
    </location>
</feature>
<keyword evidence="1" id="KW-1133">Transmembrane helix</keyword>
<name>A0A3P3WBC0_9FLAO</name>
<dbReference type="AlphaFoldDB" id="A0A3P3WBC0"/>
<dbReference type="Proteomes" id="UP000275719">
    <property type="component" value="Unassembled WGS sequence"/>
</dbReference>
<dbReference type="OrthoDB" id="1100564at2"/>
<dbReference type="RefSeq" id="WP_125018213.1">
    <property type="nucleotide sequence ID" value="NZ_RQVQ01000009.1"/>
</dbReference>
<comment type="caution">
    <text evidence="2">The sequence shown here is derived from an EMBL/GenBank/DDBJ whole genome shotgun (WGS) entry which is preliminary data.</text>
</comment>
<evidence type="ECO:0000313" key="2">
    <source>
        <dbReference type="EMBL" id="RRJ91627.1"/>
    </source>
</evidence>
<evidence type="ECO:0000256" key="1">
    <source>
        <dbReference type="SAM" id="Phobius"/>
    </source>
</evidence>
<keyword evidence="1" id="KW-0472">Membrane</keyword>
<organism evidence="2 3">
    <name type="scientific">Paenimyroides tangerinum</name>
    <dbReference type="NCBI Taxonomy" id="2488728"/>
    <lineage>
        <taxon>Bacteria</taxon>
        <taxon>Pseudomonadati</taxon>
        <taxon>Bacteroidota</taxon>
        <taxon>Flavobacteriia</taxon>
        <taxon>Flavobacteriales</taxon>
        <taxon>Flavobacteriaceae</taxon>
        <taxon>Paenimyroides</taxon>
    </lineage>
</organism>
<proteinExistence type="predicted"/>
<feature type="transmembrane region" description="Helical" evidence="1">
    <location>
        <begin position="93"/>
        <end position="109"/>
    </location>
</feature>
<dbReference type="EMBL" id="RQVQ01000009">
    <property type="protein sequence ID" value="RRJ91627.1"/>
    <property type="molecule type" value="Genomic_DNA"/>
</dbReference>
<reference evidence="2 3" key="1">
    <citation type="submission" date="2018-11" db="EMBL/GenBank/DDBJ databases">
        <title>Flavobacterium sp. nov., YIM 102701-2 draft genome.</title>
        <authorList>
            <person name="Li G."/>
            <person name="Jiang Y."/>
        </authorList>
    </citation>
    <scope>NUCLEOTIDE SEQUENCE [LARGE SCALE GENOMIC DNA]</scope>
    <source>
        <strain evidence="2 3">YIM 102701-2</strain>
    </source>
</reference>
<protein>
    <submittedName>
        <fullName evidence="2">Uncharacterized protein</fullName>
    </submittedName>
</protein>
<evidence type="ECO:0000313" key="3">
    <source>
        <dbReference type="Proteomes" id="UP000275719"/>
    </source>
</evidence>
<gene>
    <name evidence="2" type="ORF">EG240_05355</name>
</gene>
<keyword evidence="3" id="KW-1185">Reference proteome</keyword>
<feature type="transmembrane region" description="Helical" evidence="1">
    <location>
        <begin position="145"/>
        <end position="178"/>
    </location>
</feature>
<sequence length="179" mass="19605">MNFTRTLNFKLEGIEGDFSVLSSPFYFNGVKLYHNGILLPKSGSGFKGISFRINNPNGFEMLTIKGNGFVPITVHIQDQKIQLERELTGVEKVLSFLPFVIFGAMMFLFGGIGGIIGGVFIGMSIALSLLISSSLIRQDVNKGLLIFYLVLLGLILFSVYFVITLIFAFMIGGAVSAFL</sequence>
<keyword evidence="1" id="KW-0812">Transmembrane</keyword>
<accession>A0A3P3WBC0</accession>